<organism evidence="1 2">
    <name type="scientific">Colletotrichum lupini</name>
    <dbReference type="NCBI Taxonomy" id="145971"/>
    <lineage>
        <taxon>Eukaryota</taxon>
        <taxon>Fungi</taxon>
        <taxon>Dikarya</taxon>
        <taxon>Ascomycota</taxon>
        <taxon>Pezizomycotina</taxon>
        <taxon>Sordariomycetes</taxon>
        <taxon>Hypocreomycetidae</taxon>
        <taxon>Glomerellales</taxon>
        <taxon>Glomerellaceae</taxon>
        <taxon>Colletotrichum</taxon>
        <taxon>Colletotrichum acutatum species complex</taxon>
    </lineage>
</organism>
<dbReference type="EMBL" id="CP019471">
    <property type="protein sequence ID" value="UQC75355.1"/>
    <property type="molecule type" value="Genomic_DNA"/>
</dbReference>
<dbReference type="AlphaFoldDB" id="A0A9Q8SE70"/>
<evidence type="ECO:0000313" key="2">
    <source>
        <dbReference type="Proteomes" id="UP000830671"/>
    </source>
</evidence>
<name>A0A9Q8SE70_9PEZI</name>
<dbReference type="KEGG" id="clup:CLUP02_02009"/>
<protein>
    <submittedName>
        <fullName evidence="1">Uncharacterized protein</fullName>
    </submittedName>
</protein>
<proteinExistence type="predicted"/>
<sequence>MCHRKKLRSSSFSSFTHFCAYLALQPCTVNEEEGAREQPFPLEVFISAISRYKKLSILLISEVSRHWVSFFNFDQNNDTSS</sequence>
<dbReference type="GeneID" id="73336054"/>
<dbReference type="Proteomes" id="UP000830671">
    <property type="component" value="Chromosome 1"/>
</dbReference>
<accession>A0A9Q8SE70</accession>
<dbReference type="RefSeq" id="XP_049137001.1">
    <property type="nucleotide sequence ID" value="XM_049281044.1"/>
</dbReference>
<keyword evidence="2" id="KW-1185">Reference proteome</keyword>
<reference evidence="1" key="1">
    <citation type="journal article" date="2021" name="Mol. Plant Microbe Interact.">
        <title>Complete Genome Sequence of the Plant-Pathogenic Fungus Colletotrichum lupini.</title>
        <authorList>
            <person name="Baroncelli R."/>
            <person name="Pensec F."/>
            <person name="Da Lio D."/>
            <person name="Boufleur T."/>
            <person name="Vicente I."/>
            <person name="Sarrocco S."/>
            <person name="Picot A."/>
            <person name="Baraldi E."/>
            <person name="Sukno S."/>
            <person name="Thon M."/>
            <person name="Le Floch G."/>
        </authorList>
    </citation>
    <scope>NUCLEOTIDE SEQUENCE</scope>
    <source>
        <strain evidence="1">IMI 504893</strain>
    </source>
</reference>
<evidence type="ECO:0000313" key="1">
    <source>
        <dbReference type="EMBL" id="UQC75355.1"/>
    </source>
</evidence>
<gene>
    <name evidence="1" type="ORF">CLUP02_02009</name>
</gene>